<evidence type="ECO:0000313" key="2">
    <source>
        <dbReference type="Proteomes" id="UP000596938"/>
    </source>
</evidence>
<evidence type="ECO:0000313" key="1">
    <source>
        <dbReference type="EMBL" id="GGG98906.1"/>
    </source>
</evidence>
<organism evidence="1 2">
    <name type="scientific">Pseudarthrobacter polychromogenes</name>
    <dbReference type="NCBI Taxonomy" id="1676"/>
    <lineage>
        <taxon>Bacteria</taxon>
        <taxon>Bacillati</taxon>
        <taxon>Actinomycetota</taxon>
        <taxon>Actinomycetes</taxon>
        <taxon>Micrococcales</taxon>
        <taxon>Micrococcaceae</taxon>
        <taxon>Pseudarthrobacter</taxon>
    </lineage>
</organism>
<accession>A0ABQ1XP11</accession>
<proteinExistence type="predicted"/>
<dbReference type="EMBL" id="BMKU01000006">
    <property type="protein sequence ID" value="GGG98906.1"/>
    <property type="molecule type" value="Genomic_DNA"/>
</dbReference>
<name>A0ABQ1XP11_9MICC</name>
<comment type="caution">
    <text evidence="1">The sequence shown here is derived from an EMBL/GenBank/DDBJ whole genome shotgun (WGS) entry which is preliminary data.</text>
</comment>
<protein>
    <recommendedName>
        <fullName evidence="3">DUF2283 domain-containing protein</fullName>
    </recommendedName>
</protein>
<reference evidence="2" key="1">
    <citation type="journal article" date="2019" name="Int. J. Syst. Evol. Microbiol.">
        <title>The Global Catalogue of Microorganisms (GCM) 10K type strain sequencing project: providing services to taxonomists for standard genome sequencing and annotation.</title>
        <authorList>
            <consortium name="The Broad Institute Genomics Platform"/>
            <consortium name="The Broad Institute Genome Sequencing Center for Infectious Disease"/>
            <person name="Wu L."/>
            <person name="Ma J."/>
        </authorList>
    </citation>
    <scope>NUCLEOTIDE SEQUENCE [LARGE SCALE GENOMIC DNA]</scope>
    <source>
        <strain evidence="2">CGMCC 1.1927</strain>
    </source>
</reference>
<evidence type="ECO:0008006" key="3">
    <source>
        <dbReference type="Google" id="ProtNLM"/>
    </source>
</evidence>
<sequence>MRRKSTYPPDSGYVDLNFKVDAVYPEKVLGVHFNDGFGAEIQVLESPQCRRGPVRAEFLFQELQRQAVEPDGRRRQGS</sequence>
<dbReference type="Proteomes" id="UP000596938">
    <property type="component" value="Unassembled WGS sequence"/>
</dbReference>
<keyword evidence="2" id="KW-1185">Reference proteome</keyword>
<gene>
    <name evidence="1" type="ORF">GCM10011577_23050</name>
</gene>